<evidence type="ECO:0000313" key="2">
    <source>
        <dbReference type="Proteomes" id="UP000321814"/>
    </source>
</evidence>
<name>A0A5C8LU47_9GAMM</name>
<dbReference type="RefSeq" id="WP_147904943.1">
    <property type="nucleotide sequence ID" value="NZ_BAAAGC010000002.1"/>
</dbReference>
<dbReference type="Proteomes" id="UP000321814">
    <property type="component" value="Unassembled WGS sequence"/>
</dbReference>
<comment type="caution">
    <text evidence="1">The sequence shown here is derived from an EMBL/GenBank/DDBJ whole genome shotgun (WGS) entry which is preliminary data.</text>
</comment>
<proteinExistence type="predicted"/>
<dbReference type="AlphaFoldDB" id="A0A5C8LU47"/>
<protein>
    <recommendedName>
        <fullName evidence="3">KfrA N-terminal DNA-binding domain-containing protein</fullName>
    </recommendedName>
</protein>
<organism evidence="1 2">
    <name type="scientific">Rheinheimera tangshanensis</name>
    <dbReference type="NCBI Taxonomy" id="400153"/>
    <lineage>
        <taxon>Bacteria</taxon>
        <taxon>Pseudomonadati</taxon>
        <taxon>Pseudomonadota</taxon>
        <taxon>Gammaproteobacteria</taxon>
        <taxon>Chromatiales</taxon>
        <taxon>Chromatiaceae</taxon>
        <taxon>Rheinheimera</taxon>
    </lineage>
</organism>
<dbReference type="EMBL" id="VRLR01000010">
    <property type="protein sequence ID" value="TXK79553.1"/>
    <property type="molecule type" value="Genomic_DNA"/>
</dbReference>
<evidence type="ECO:0000313" key="1">
    <source>
        <dbReference type="EMBL" id="TXK79553.1"/>
    </source>
</evidence>
<keyword evidence="2" id="KW-1185">Reference proteome</keyword>
<evidence type="ECO:0008006" key="3">
    <source>
        <dbReference type="Google" id="ProtNLM"/>
    </source>
</evidence>
<sequence>MEQLSQQIAKIASQLQQEGKEPSLALIKARLGTATMSPALLQAYQAWRTGAVSLLPESAPAVQAQTEAELPKDIKADLARIEAKLDLIIKKLGI</sequence>
<gene>
    <name evidence="1" type="ORF">FU839_14505</name>
</gene>
<accession>A0A5C8LU47</accession>
<dbReference type="OrthoDB" id="6314559at2"/>
<reference evidence="1 2" key="1">
    <citation type="submission" date="2019-08" db="EMBL/GenBank/DDBJ databases">
        <title>Draft genome analysis of Rheinheimera tangshanensis isolated from the roots of fresh rice plants (Oryza sativa).</title>
        <authorList>
            <person name="Yu Q."/>
            <person name="Qi Y."/>
            <person name="Zhang H."/>
            <person name="Pu J."/>
        </authorList>
    </citation>
    <scope>NUCLEOTIDE SEQUENCE [LARGE SCALE GENOMIC DNA]</scope>
    <source>
        <strain evidence="1 2">JA3-B52</strain>
    </source>
</reference>